<comment type="caution">
    <text evidence="1">The sequence shown here is derived from an EMBL/GenBank/DDBJ whole genome shotgun (WGS) entry which is preliminary data.</text>
</comment>
<dbReference type="AlphaFoldDB" id="A0A2S5GET9"/>
<organism evidence="1 2">
    <name type="scientific">Jeotgalibacillus proteolyticus</name>
    <dbReference type="NCBI Taxonomy" id="2082395"/>
    <lineage>
        <taxon>Bacteria</taxon>
        <taxon>Bacillati</taxon>
        <taxon>Bacillota</taxon>
        <taxon>Bacilli</taxon>
        <taxon>Bacillales</taxon>
        <taxon>Caryophanaceae</taxon>
        <taxon>Jeotgalibacillus</taxon>
    </lineage>
</organism>
<evidence type="ECO:0000313" key="2">
    <source>
        <dbReference type="Proteomes" id="UP000239047"/>
    </source>
</evidence>
<proteinExistence type="predicted"/>
<dbReference type="Pfam" id="PF11116">
    <property type="entry name" value="DUF2624"/>
    <property type="match status" value="1"/>
</dbReference>
<dbReference type="RefSeq" id="WP_104056921.1">
    <property type="nucleotide sequence ID" value="NZ_PREZ01000002.1"/>
</dbReference>
<protein>
    <recommendedName>
        <fullName evidence="3">DUF2624 domain-containing protein</fullName>
    </recommendedName>
</protein>
<sequence>MKWLQAFINTKLHTLTAEELRRYAAPFDLTLTVNESETLVNLIRKERIDFFNEKERAVFFKKVEKVIGVQRTRKLETIVQTFLHENKL</sequence>
<reference evidence="1 2" key="1">
    <citation type="submission" date="2018-02" db="EMBL/GenBank/DDBJ databases">
        <title>Jeotgalibacillus proteolyticum sp. nov. a protease producing bacterium isolated from ocean sediments of Laizhou Bay.</title>
        <authorList>
            <person name="Li Y."/>
        </authorList>
    </citation>
    <scope>NUCLEOTIDE SEQUENCE [LARGE SCALE GENOMIC DNA]</scope>
    <source>
        <strain evidence="1 2">22-7</strain>
    </source>
</reference>
<dbReference type="Proteomes" id="UP000239047">
    <property type="component" value="Unassembled WGS sequence"/>
</dbReference>
<evidence type="ECO:0000313" key="1">
    <source>
        <dbReference type="EMBL" id="PPA71431.1"/>
    </source>
</evidence>
<accession>A0A2S5GET9</accession>
<keyword evidence="2" id="KW-1185">Reference proteome</keyword>
<dbReference type="InterPro" id="IPR020277">
    <property type="entry name" value="DUF2624"/>
</dbReference>
<evidence type="ECO:0008006" key="3">
    <source>
        <dbReference type="Google" id="ProtNLM"/>
    </source>
</evidence>
<dbReference type="OrthoDB" id="2969575at2"/>
<name>A0A2S5GET9_9BACL</name>
<dbReference type="EMBL" id="PREZ01000002">
    <property type="protein sequence ID" value="PPA71431.1"/>
    <property type="molecule type" value="Genomic_DNA"/>
</dbReference>
<gene>
    <name evidence="1" type="ORF">C4B60_05045</name>
</gene>